<evidence type="ECO:0000313" key="1">
    <source>
        <dbReference type="EMBL" id="NYJ34040.1"/>
    </source>
</evidence>
<proteinExistence type="predicted"/>
<evidence type="ECO:0000313" key="2">
    <source>
        <dbReference type="Proteomes" id="UP000572051"/>
    </source>
</evidence>
<comment type="caution">
    <text evidence="1">The sequence shown here is derived from an EMBL/GenBank/DDBJ whole genome shotgun (WGS) entry which is preliminary data.</text>
</comment>
<reference evidence="1 2" key="1">
    <citation type="submission" date="2020-07" db="EMBL/GenBank/DDBJ databases">
        <title>Sequencing the genomes of 1000 actinobacteria strains.</title>
        <authorList>
            <person name="Klenk H.-P."/>
        </authorList>
    </citation>
    <scope>NUCLEOTIDE SEQUENCE [LARGE SCALE GENOMIC DNA]</scope>
    <source>
        <strain evidence="1 2">DSM 44442</strain>
    </source>
</reference>
<dbReference type="Proteomes" id="UP000572051">
    <property type="component" value="Unassembled WGS sequence"/>
</dbReference>
<sequence>MSEATQAEEMAEAMVYLGVDFEAAVADLRGAVSSHVSPGLDDYEANSFEHIRAVATSGIALAQNVQGADLSITDADHESADEFQEGLDALDIQINF</sequence>
<gene>
    <name evidence="1" type="ORF">HNR10_001921</name>
</gene>
<dbReference type="RefSeq" id="WP_218897676.1">
    <property type="nucleotide sequence ID" value="NZ_JACCFS010000001.1"/>
</dbReference>
<dbReference type="EMBL" id="JACCFS010000001">
    <property type="protein sequence ID" value="NYJ34040.1"/>
    <property type="molecule type" value="Genomic_DNA"/>
</dbReference>
<organism evidence="1 2">
    <name type="scientific">Nocardiopsis aegyptia</name>
    <dbReference type="NCBI Taxonomy" id="220378"/>
    <lineage>
        <taxon>Bacteria</taxon>
        <taxon>Bacillati</taxon>
        <taxon>Actinomycetota</taxon>
        <taxon>Actinomycetes</taxon>
        <taxon>Streptosporangiales</taxon>
        <taxon>Nocardiopsidaceae</taxon>
        <taxon>Nocardiopsis</taxon>
    </lineage>
</organism>
<keyword evidence="2" id="KW-1185">Reference proteome</keyword>
<accession>A0A7Z0EL06</accession>
<dbReference type="AlphaFoldDB" id="A0A7Z0EL06"/>
<name>A0A7Z0EL06_9ACTN</name>
<protein>
    <submittedName>
        <fullName evidence="1">Uncharacterized protein</fullName>
    </submittedName>
</protein>